<name>A0A4V3JER6_9LEPT</name>
<comment type="similarity">
    <text evidence="1">Belongs to the ComF/GntX family.</text>
</comment>
<reference evidence="2" key="1">
    <citation type="journal article" date="2019" name="PLoS Negl. Trop. Dis.">
        <title>Revisiting the worldwide diversity of Leptospira species in the environment.</title>
        <authorList>
            <person name="Vincent A.T."/>
            <person name="Schiettekatte O."/>
            <person name="Bourhy P."/>
            <person name="Veyrier F.J."/>
            <person name="Picardeau M."/>
        </authorList>
    </citation>
    <scope>NUCLEOTIDE SEQUENCE [LARGE SCALE GENOMIC DNA]</scope>
    <source>
        <strain evidence="2">SCS5</strain>
    </source>
</reference>
<dbReference type="EMBL" id="RQEV01000003">
    <property type="protein sequence ID" value="TGK20699.1"/>
    <property type="molecule type" value="Genomic_DNA"/>
</dbReference>
<dbReference type="SUPFAM" id="SSF53271">
    <property type="entry name" value="PRTase-like"/>
    <property type="match status" value="1"/>
</dbReference>
<protein>
    <submittedName>
        <fullName evidence="2">ComF family protein</fullName>
    </submittedName>
</protein>
<keyword evidence="3" id="KW-1185">Reference proteome</keyword>
<dbReference type="Proteomes" id="UP000297855">
    <property type="component" value="Unassembled WGS sequence"/>
</dbReference>
<evidence type="ECO:0000313" key="3">
    <source>
        <dbReference type="Proteomes" id="UP000297855"/>
    </source>
</evidence>
<dbReference type="OrthoDB" id="9779910at2"/>
<organism evidence="2 3">
    <name type="scientific">Leptospira fluminis</name>
    <dbReference type="NCBI Taxonomy" id="2484979"/>
    <lineage>
        <taxon>Bacteria</taxon>
        <taxon>Pseudomonadati</taxon>
        <taxon>Spirochaetota</taxon>
        <taxon>Spirochaetia</taxon>
        <taxon>Leptospirales</taxon>
        <taxon>Leptospiraceae</taxon>
        <taxon>Leptospira</taxon>
    </lineage>
</organism>
<dbReference type="InterPro" id="IPR051910">
    <property type="entry name" value="ComF/GntX_DNA_util-trans"/>
</dbReference>
<accession>A0A4V3JER6</accession>
<dbReference type="InterPro" id="IPR000836">
    <property type="entry name" value="PRTase_dom"/>
</dbReference>
<dbReference type="Gene3D" id="3.40.50.2020">
    <property type="match status" value="1"/>
</dbReference>
<dbReference type="AlphaFoldDB" id="A0A4V3JER6"/>
<gene>
    <name evidence="2" type="ORF">EHO61_02150</name>
</gene>
<dbReference type="CDD" id="cd06223">
    <property type="entry name" value="PRTases_typeI"/>
    <property type="match status" value="1"/>
</dbReference>
<evidence type="ECO:0000313" key="2">
    <source>
        <dbReference type="EMBL" id="TGK20699.1"/>
    </source>
</evidence>
<dbReference type="InterPro" id="IPR029057">
    <property type="entry name" value="PRTase-like"/>
</dbReference>
<comment type="caution">
    <text evidence="2">The sequence shown here is derived from an EMBL/GenBank/DDBJ whole genome shotgun (WGS) entry which is preliminary data.</text>
</comment>
<evidence type="ECO:0000256" key="1">
    <source>
        <dbReference type="ARBA" id="ARBA00008007"/>
    </source>
</evidence>
<dbReference type="PANTHER" id="PTHR47505">
    <property type="entry name" value="DNA UTILIZATION PROTEIN YHGH"/>
    <property type="match status" value="1"/>
</dbReference>
<dbReference type="PANTHER" id="PTHR47505:SF1">
    <property type="entry name" value="DNA UTILIZATION PROTEIN YHGH"/>
    <property type="match status" value="1"/>
</dbReference>
<proteinExistence type="inferred from homology"/>
<sequence>MIEKILYKSLNYFFPILCGMCGREDFRSVRSGLCGICSRQTSGIWRKKGCPTCSGKTMDGVCDYCTSRNVFFTEARYLRERTDLLAEVLNKIKSRYEYPLSLFLSIGAKTALQSWGNRGIDACLLLPNSSPGRFGSFSLRPFSPIRELLSIAEKTLGLPRIDPLFKKSRSRQAGKSYADRFFHARSAWEIRPSWQGRCPSKLLLLDDVFTTGASVNEASRILLENGTKEVYILTYLRTIE</sequence>